<evidence type="ECO:0000256" key="1">
    <source>
        <dbReference type="ARBA" id="ARBA00010641"/>
    </source>
</evidence>
<dbReference type="Gene3D" id="1.10.10.10">
    <property type="entry name" value="Winged helix-like DNA-binding domain superfamily/Winged helix DNA-binding domain"/>
    <property type="match status" value="1"/>
</dbReference>
<comment type="similarity">
    <text evidence="1">Belongs to the sigma-70 factor family. ECF subfamily.</text>
</comment>
<dbReference type="SUPFAM" id="SSF88659">
    <property type="entry name" value="Sigma3 and sigma4 domains of RNA polymerase sigma factors"/>
    <property type="match status" value="1"/>
</dbReference>
<dbReference type="SUPFAM" id="SSF88946">
    <property type="entry name" value="Sigma2 domain of RNA polymerase sigma factors"/>
    <property type="match status" value="1"/>
</dbReference>
<proteinExistence type="inferred from homology"/>
<gene>
    <name evidence="8" type="ORF">SAMN05443572_11548</name>
</gene>
<dbReference type="InterPro" id="IPR013324">
    <property type="entry name" value="RNA_pol_sigma_r3/r4-like"/>
</dbReference>
<evidence type="ECO:0000256" key="6">
    <source>
        <dbReference type="SAM" id="MobiDB-lite"/>
    </source>
</evidence>
<evidence type="ECO:0000259" key="7">
    <source>
        <dbReference type="Pfam" id="PF04542"/>
    </source>
</evidence>
<keyword evidence="4" id="KW-0238">DNA-binding</keyword>
<evidence type="ECO:0000313" key="9">
    <source>
        <dbReference type="Proteomes" id="UP000183760"/>
    </source>
</evidence>
<evidence type="ECO:0000256" key="5">
    <source>
        <dbReference type="ARBA" id="ARBA00023163"/>
    </source>
</evidence>
<keyword evidence="5" id="KW-0804">Transcription</keyword>
<sequence>MTMSFPRRMVHVEPRQRPTQAAGALLDDELEKLRRDLTHAVARVCPPRLAERRDDLVQTAMMRVMELQRREPERSKLAPAYLYRVAYTALVDELRGVQRRKEVALEEVESLPESPVASGDPERSAGSSQIARAVRDCLKRLVQDRRLAVTLYLQGHTVPEAAELLGWDGKRTENLVYRGLSGLRACLSAKGFEP</sequence>
<evidence type="ECO:0000256" key="2">
    <source>
        <dbReference type="ARBA" id="ARBA00023015"/>
    </source>
</evidence>
<keyword evidence="9" id="KW-1185">Reference proteome</keyword>
<feature type="domain" description="RNA polymerase sigma-70 region 2" evidence="7">
    <location>
        <begin position="31"/>
        <end position="99"/>
    </location>
</feature>
<dbReference type="InterPro" id="IPR007627">
    <property type="entry name" value="RNA_pol_sigma70_r2"/>
</dbReference>
<dbReference type="Pfam" id="PF04542">
    <property type="entry name" value="Sigma70_r2"/>
    <property type="match status" value="1"/>
</dbReference>
<dbReference type="InterPro" id="IPR036388">
    <property type="entry name" value="WH-like_DNA-bd_sf"/>
</dbReference>
<comment type="caution">
    <text evidence="8">The sequence shown here is derived from an EMBL/GenBank/DDBJ whole genome shotgun (WGS) entry which is preliminary data.</text>
</comment>
<dbReference type="EMBL" id="FOIB01000015">
    <property type="protein sequence ID" value="SEU40243.1"/>
    <property type="molecule type" value="Genomic_DNA"/>
</dbReference>
<name>A0ABY1CWJ9_MYXFU</name>
<keyword evidence="3" id="KW-0731">Sigma factor</keyword>
<protein>
    <submittedName>
        <fullName evidence="8">RNA polymerase sigma-70 factor, ECF subfamily</fullName>
    </submittedName>
</protein>
<dbReference type="Proteomes" id="UP000183760">
    <property type="component" value="Unassembled WGS sequence"/>
</dbReference>
<dbReference type="PANTHER" id="PTHR43133">
    <property type="entry name" value="RNA POLYMERASE ECF-TYPE SIGMA FACTO"/>
    <property type="match status" value="1"/>
</dbReference>
<dbReference type="InterPro" id="IPR013325">
    <property type="entry name" value="RNA_pol_sigma_r2"/>
</dbReference>
<evidence type="ECO:0000256" key="4">
    <source>
        <dbReference type="ARBA" id="ARBA00023125"/>
    </source>
</evidence>
<evidence type="ECO:0000313" key="8">
    <source>
        <dbReference type="EMBL" id="SEU40243.1"/>
    </source>
</evidence>
<reference evidence="8 9" key="1">
    <citation type="submission" date="2016-10" db="EMBL/GenBank/DDBJ databases">
        <authorList>
            <person name="Varghese N."/>
            <person name="Submissions S."/>
        </authorList>
    </citation>
    <scope>NUCLEOTIDE SEQUENCE [LARGE SCALE GENOMIC DNA]</scope>
    <source>
        <strain evidence="8 9">DSM 16525</strain>
    </source>
</reference>
<dbReference type="NCBIfam" id="TIGR02937">
    <property type="entry name" value="sigma70-ECF"/>
    <property type="match status" value="1"/>
</dbReference>
<feature type="region of interest" description="Disordered" evidence="6">
    <location>
        <begin position="109"/>
        <end position="128"/>
    </location>
</feature>
<accession>A0ABY1CWJ9</accession>
<dbReference type="InterPro" id="IPR014284">
    <property type="entry name" value="RNA_pol_sigma-70_dom"/>
</dbReference>
<keyword evidence="2" id="KW-0805">Transcription regulation</keyword>
<organism evidence="8 9">
    <name type="scientific">Myxococcus fulvus</name>
    <dbReference type="NCBI Taxonomy" id="33"/>
    <lineage>
        <taxon>Bacteria</taxon>
        <taxon>Pseudomonadati</taxon>
        <taxon>Myxococcota</taxon>
        <taxon>Myxococcia</taxon>
        <taxon>Myxococcales</taxon>
        <taxon>Cystobacterineae</taxon>
        <taxon>Myxococcaceae</taxon>
        <taxon>Myxococcus</taxon>
    </lineage>
</organism>
<dbReference type="InterPro" id="IPR039425">
    <property type="entry name" value="RNA_pol_sigma-70-like"/>
</dbReference>
<dbReference type="PANTHER" id="PTHR43133:SF8">
    <property type="entry name" value="RNA POLYMERASE SIGMA FACTOR HI_1459-RELATED"/>
    <property type="match status" value="1"/>
</dbReference>
<evidence type="ECO:0000256" key="3">
    <source>
        <dbReference type="ARBA" id="ARBA00023082"/>
    </source>
</evidence>
<dbReference type="Gene3D" id="1.10.1740.10">
    <property type="match status" value="1"/>
</dbReference>